<dbReference type="HOGENOM" id="CLU_2067271_0_0_1"/>
<dbReference type="InterPro" id="IPR050325">
    <property type="entry name" value="Prot/Nucl_acid_deglycase"/>
</dbReference>
<keyword evidence="3" id="KW-1185">Reference proteome</keyword>
<proteinExistence type="predicted"/>
<evidence type="ECO:0000313" key="2">
    <source>
        <dbReference type="EnsemblMetazoa" id="MESCA006081-PA"/>
    </source>
</evidence>
<dbReference type="EMBL" id="CAQQ02141878">
    <property type="status" value="NOT_ANNOTATED_CDS"/>
    <property type="molecule type" value="Genomic_DNA"/>
</dbReference>
<reference evidence="2" key="2">
    <citation type="submission" date="2015-06" db="UniProtKB">
        <authorList>
            <consortium name="EnsemblMetazoa"/>
        </authorList>
    </citation>
    <scope>IDENTIFICATION</scope>
</reference>
<evidence type="ECO:0000259" key="1">
    <source>
        <dbReference type="Pfam" id="PF01965"/>
    </source>
</evidence>
<dbReference type="PANTHER" id="PTHR48094">
    <property type="entry name" value="PROTEIN/NUCLEIC ACID DEGLYCASE DJ-1-RELATED"/>
    <property type="match status" value="1"/>
</dbReference>
<accession>T1GR11</accession>
<name>T1GR11_MEGSC</name>
<dbReference type="PANTHER" id="PTHR48094:SF12">
    <property type="entry name" value="PARKINSON DISEASE PROTEIN 7 HOMOLOG"/>
    <property type="match status" value="1"/>
</dbReference>
<dbReference type="GO" id="GO:0005737">
    <property type="term" value="C:cytoplasm"/>
    <property type="evidence" value="ECO:0007669"/>
    <property type="project" value="TreeGrafter"/>
</dbReference>
<dbReference type="InterPro" id="IPR029062">
    <property type="entry name" value="Class_I_gatase-like"/>
</dbReference>
<protein>
    <recommendedName>
        <fullName evidence="1">DJ-1/PfpI domain-containing protein</fullName>
    </recommendedName>
</protein>
<dbReference type="OMA" id="CIIVANG"/>
<reference evidence="3" key="1">
    <citation type="submission" date="2013-02" db="EMBL/GenBank/DDBJ databases">
        <authorList>
            <person name="Hughes D."/>
        </authorList>
    </citation>
    <scope>NUCLEOTIDE SEQUENCE</scope>
    <source>
        <strain>Durham</strain>
        <strain evidence="3">NC isolate 2 -- Noor lab</strain>
    </source>
</reference>
<sequence>MSRTACIIIANGIDELELGIIIDILNRADIEYFLVGLKKGEILTSTNVKIQVEKTVDDVLNDSFDVIVLPGGNIATRAMSVSEKVRTILSTQCRNKKLIAASGTFPFILSANNICIGNS</sequence>
<dbReference type="AlphaFoldDB" id="T1GR11"/>
<dbReference type="EnsemblMetazoa" id="MESCA006081-RA">
    <property type="protein sequence ID" value="MESCA006081-PA"/>
    <property type="gene ID" value="MESCA006081"/>
</dbReference>
<organism evidence="2 3">
    <name type="scientific">Megaselia scalaris</name>
    <name type="common">Humpbacked fly</name>
    <name type="synonym">Phora scalaris</name>
    <dbReference type="NCBI Taxonomy" id="36166"/>
    <lineage>
        <taxon>Eukaryota</taxon>
        <taxon>Metazoa</taxon>
        <taxon>Ecdysozoa</taxon>
        <taxon>Arthropoda</taxon>
        <taxon>Hexapoda</taxon>
        <taxon>Insecta</taxon>
        <taxon>Pterygota</taxon>
        <taxon>Neoptera</taxon>
        <taxon>Endopterygota</taxon>
        <taxon>Diptera</taxon>
        <taxon>Brachycera</taxon>
        <taxon>Muscomorpha</taxon>
        <taxon>Platypezoidea</taxon>
        <taxon>Phoridae</taxon>
        <taxon>Megaseliini</taxon>
        <taxon>Megaselia</taxon>
    </lineage>
</organism>
<feature type="domain" description="DJ-1/PfpI" evidence="1">
    <location>
        <begin position="4"/>
        <end position="115"/>
    </location>
</feature>
<dbReference type="Pfam" id="PF01965">
    <property type="entry name" value="DJ-1_PfpI"/>
    <property type="match status" value="1"/>
</dbReference>
<dbReference type="InterPro" id="IPR002818">
    <property type="entry name" value="DJ-1/PfpI"/>
</dbReference>
<dbReference type="Gene3D" id="3.40.50.880">
    <property type="match status" value="1"/>
</dbReference>
<dbReference type="STRING" id="36166.T1GR11"/>
<dbReference type="Proteomes" id="UP000015102">
    <property type="component" value="Unassembled WGS sequence"/>
</dbReference>
<dbReference type="SUPFAM" id="SSF52317">
    <property type="entry name" value="Class I glutamine amidotransferase-like"/>
    <property type="match status" value="1"/>
</dbReference>
<evidence type="ECO:0000313" key="3">
    <source>
        <dbReference type="Proteomes" id="UP000015102"/>
    </source>
</evidence>